<proteinExistence type="inferred from homology"/>
<organism evidence="11 12">
    <name type="scientific">Piromyces finnis</name>
    <dbReference type="NCBI Taxonomy" id="1754191"/>
    <lineage>
        <taxon>Eukaryota</taxon>
        <taxon>Fungi</taxon>
        <taxon>Fungi incertae sedis</taxon>
        <taxon>Chytridiomycota</taxon>
        <taxon>Chytridiomycota incertae sedis</taxon>
        <taxon>Neocallimastigomycetes</taxon>
        <taxon>Neocallimastigales</taxon>
        <taxon>Neocallimastigaceae</taxon>
        <taxon>Piromyces</taxon>
    </lineage>
</organism>
<keyword evidence="7" id="KW-0804">Transcription</keyword>
<dbReference type="InterPro" id="IPR001222">
    <property type="entry name" value="Znf_TFIIS"/>
</dbReference>
<evidence type="ECO:0000256" key="5">
    <source>
        <dbReference type="ARBA" id="ARBA00022833"/>
    </source>
</evidence>
<dbReference type="GO" id="GO:0061629">
    <property type="term" value="F:RNA polymerase II-specific DNA-binding transcription factor binding"/>
    <property type="evidence" value="ECO:0007669"/>
    <property type="project" value="EnsemblFungi"/>
</dbReference>
<dbReference type="GO" id="GO:0005736">
    <property type="term" value="C:RNA polymerase I complex"/>
    <property type="evidence" value="ECO:0007669"/>
    <property type="project" value="EnsemblFungi"/>
</dbReference>
<keyword evidence="4 9" id="KW-0863">Zinc-finger</keyword>
<dbReference type="PANTHER" id="PTHR11239:SF14">
    <property type="entry name" value="DNA-DIRECTED RNA POLYMERASE I SUBUNIT RPA12"/>
    <property type="match status" value="1"/>
</dbReference>
<dbReference type="Gene3D" id="2.20.25.10">
    <property type="match status" value="1"/>
</dbReference>
<dbReference type="PIRSF" id="PIRSF005586">
    <property type="entry name" value="RNApol_RpoM"/>
    <property type="match status" value="1"/>
</dbReference>
<dbReference type="CDD" id="cd10507">
    <property type="entry name" value="Zn-ribbon_RPA12"/>
    <property type="match status" value="1"/>
</dbReference>
<dbReference type="GO" id="GO:0003899">
    <property type="term" value="F:DNA-directed RNA polymerase activity"/>
    <property type="evidence" value="ECO:0007669"/>
    <property type="project" value="EnsemblFungi"/>
</dbReference>
<keyword evidence="5 8" id="KW-0862">Zinc</keyword>
<dbReference type="GO" id="GO:0006361">
    <property type="term" value="P:transcription initiation at RNA polymerase I promoter"/>
    <property type="evidence" value="ECO:0007669"/>
    <property type="project" value="EnsemblFungi"/>
</dbReference>
<comment type="function">
    <text evidence="7">DNA-dependent RNA polymerase catalyzes the transcription of DNA into RNA using the four ribonucleoside triphosphates as substrates.</text>
</comment>
<feature type="zinc finger region" description="C4-type" evidence="9">
    <location>
        <begin position="13"/>
        <end position="34"/>
    </location>
</feature>
<dbReference type="GO" id="GO:0000122">
    <property type="term" value="P:negative regulation of transcription by RNA polymerase II"/>
    <property type="evidence" value="ECO:0007669"/>
    <property type="project" value="EnsemblFungi"/>
</dbReference>
<feature type="binding site" evidence="8">
    <location>
        <position position="13"/>
    </location>
    <ligand>
        <name>Zn(2+)</name>
        <dbReference type="ChEBI" id="CHEBI:29105"/>
        <label>1</label>
    </ligand>
</feature>
<feature type="binding site" evidence="8">
    <location>
        <position position="83"/>
    </location>
    <ligand>
        <name>Zn(2+)</name>
        <dbReference type="ChEBI" id="CHEBI:29105"/>
        <label>2</label>
    </ligand>
</feature>
<dbReference type="PANTHER" id="PTHR11239">
    <property type="entry name" value="DNA-DIRECTED RNA POLYMERASE"/>
    <property type="match status" value="1"/>
</dbReference>
<reference evidence="11 12" key="1">
    <citation type="submission" date="2016-08" db="EMBL/GenBank/DDBJ databases">
        <title>Genomes of anaerobic fungi encode conserved fungal cellulosomes for biomass hydrolysis.</title>
        <authorList>
            <consortium name="DOE Joint Genome Institute"/>
            <person name="Haitjema C.H."/>
            <person name="Gilmore S.P."/>
            <person name="Henske J.K."/>
            <person name="Solomon K.V."/>
            <person name="De Groot R."/>
            <person name="Kuo A."/>
            <person name="Mondo S.J."/>
            <person name="Salamov A.A."/>
            <person name="Labutti K."/>
            <person name="Zhao Z."/>
            <person name="Chiniquy J."/>
            <person name="Barry K."/>
            <person name="Brewer H.M."/>
            <person name="Purvine S.O."/>
            <person name="Wright A.T."/>
            <person name="Boxma B."/>
            <person name="Van Alen T."/>
            <person name="Hackstein J.H."/>
            <person name="Baker S.E."/>
            <person name="Grigoriev I.V."/>
            <person name="O'Malley M.A."/>
        </authorList>
    </citation>
    <scope>NUCLEOTIDE SEQUENCE [LARGE SCALE GENOMIC DNA]</scope>
    <source>
        <strain evidence="12">finn</strain>
    </source>
</reference>
<dbReference type="Proteomes" id="UP000193719">
    <property type="component" value="Unassembled WGS sequence"/>
</dbReference>
<evidence type="ECO:0000259" key="10">
    <source>
        <dbReference type="PROSITE" id="PS51133"/>
    </source>
</evidence>
<dbReference type="InterPro" id="IPR034004">
    <property type="entry name" value="Zn_ribbon_RPA12_C"/>
</dbReference>
<dbReference type="AlphaFoldDB" id="A0A1Y1VFD8"/>
<evidence type="ECO:0000256" key="9">
    <source>
        <dbReference type="PIRSR" id="PIRSR005586-2"/>
    </source>
</evidence>
<keyword evidence="12" id="KW-1185">Reference proteome</keyword>
<evidence type="ECO:0000256" key="4">
    <source>
        <dbReference type="ARBA" id="ARBA00022771"/>
    </source>
</evidence>
<feature type="binding site" evidence="8">
    <location>
        <position position="34"/>
    </location>
    <ligand>
        <name>Zn(2+)</name>
        <dbReference type="ChEBI" id="CHEBI:29105"/>
        <label>1</label>
    </ligand>
</feature>
<evidence type="ECO:0000313" key="11">
    <source>
        <dbReference type="EMBL" id="ORX54280.1"/>
    </source>
</evidence>
<feature type="binding site" evidence="8">
    <location>
        <position position="111"/>
    </location>
    <ligand>
        <name>Zn(2+)</name>
        <dbReference type="ChEBI" id="CHEBI:29105"/>
        <label>2</label>
    </ligand>
</feature>
<gene>
    <name evidence="11" type="ORF">BCR36DRAFT_581901</name>
</gene>
<dbReference type="GO" id="GO:0008270">
    <property type="term" value="F:zinc ion binding"/>
    <property type="evidence" value="ECO:0007669"/>
    <property type="project" value="UniProtKB-KW"/>
</dbReference>
<feature type="binding site" evidence="8">
    <location>
        <position position="78"/>
    </location>
    <ligand>
        <name>Zn(2+)</name>
        <dbReference type="ChEBI" id="CHEBI:29105"/>
        <label>2</label>
    </ligand>
</feature>
<keyword evidence="3 8" id="KW-0479">Metal-binding</keyword>
<evidence type="ECO:0000256" key="1">
    <source>
        <dbReference type="ARBA" id="ARBA00004604"/>
    </source>
</evidence>
<evidence type="ECO:0000256" key="7">
    <source>
        <dbReference type="PIRNR" id="PIRNR005586"/>
    </source>
</evidence>
<evidence type="ECO:0000256" key="2">
    <source>
        <dbReference type="ARBA" id="ARBA00022478"/>
    </source>
</evidence>
<comment type="similarity">
    <text evidence="7">Belongs to the archaeal rpoM/eukaryotic RPA12/RPB9/RPC11 RNA polymerase family.</text>
</comment>
<name>A0A1Y1VFD8_9FUNG</name>
<comment type="subcellular location">
    <subcellularLocation>
        <location evidence="1">Nucleus</location>
        <location evidence="1">Nucleolus</location>
    </subcellularLocation>
</comment>
<feature type="binding site" evidence="8">
    <location>
        <position position="16"/>
    </location>
    <ligand>
        <name>Zn(2+)</name>
        <dbReference type="ChEBI" id="CHEBI:29105"/>
        <label>1</label>
    </ligand>
</feature>
<feature type="domain" description="TFIIS-type" evidence="10">
    <location>
        <begin position="74"/>
        <end position="116"/>
    </location>
</feature>
<evidence type="ECO:0000256" key="3">
    <source>
        <dbReference type="ARBA" id="ARBA00022723"/>
    </source>
</evidence>
<dbReference type="OrthoDB" id="10056816at2759"/>
<dbReference type="SUPFAM" id="SSF57783">
    <property type="entry name" value="Zinc beta-ribbon"/>
    <property type="match status" value="1"/>
</dbReference>
<dbReference type="STRING" id="1754191.A0A1Y1VFD8"/>
<keyword evidence="6 7" id="KW-0539">Nucleus</keyword>
<keyword evidence="2 7" id="KW-0240">DNA-directed RNA polymerase</keyword>
<protein>
    <recommendedName>
        <fullName evidence="7">DNA-directed RNA polymerase subunit</fullName>
    </recommendedName>
</protein>
<evidence type="ECO:0000313" key="12">
    <source>
        <dbReference type="Proteomes" id="UP000193719"/>
    </source>
</evidence>
<accession>A0A1Y1VFD8</accession>
<dbReference type="SMART" id="SM00440">
    <property type="entry name" value="ZnF_C2C2"/>
    <property type="match status" value="1"/>
</dbReference>
<dbReference type="GO" id="GO:0003676">
    <property type="term" value="F:nucleic acid binding"/>
    <property type="evidence" value="ECO:0007669"/>
    <property type="project" value="InterPro"/>
</dbReference>
<feature type="binding site" evidence="8">
    <location>
        <position position="108"/>
    </location>
    <ligand>
        <name>Zn(2+)</name>
        <dbReference type="ChEBI" id="CHEBI:29105"/>
        <label>2</label>
    </ligand>
</feature>
<dbReference type="Pfam" id="PF01096">
    <property type="entry name" value="Zn_ribbon_TFIIS"/>
    <property type="match status" value="1"/>
</dbReference>
<dbReference type="GO" id="GO:0006362">
    <property type="term" value="P:transcription elongation by RNA polymerase I"/>
    <property type="evidence" value="ECO:0007669"/>
    <property type="project" value="EnsemblFungi"/>
</dbReference>
<feature type="binding site" evidence="8">
    <location>
        <position position="31"/>
    </location>
    <ligand>
        <name>Zn(2+)</name>
        <dbReference type="ChEBI" id="CHEBI:29105"/>
        <label>1</label>
    </ligand>
</feature>
<dbReference type="PROSITE" id="PS51133">
    <property type="entry name" value="ZF_TFIIS_2"/>
    <property type="match status" value="1"/>
</dbReference>
<reference evidence="11 12" key="2">
    <citation type="submission" date="2016-08" db="EMBL/GenBank/DDBJ databases">
        <title>Pervasive Adenine N6-methylation of Active Genes in Fungi.</title>
        <authorList>
            <consortium name="DOE Joint Genome Institute"/>
            <person name="Mondo S.J."/>
            <person name="Dannebaum R.O."/>
            <person name="Kuo R.C."/>
            <person name="Labutti K."/>
            <person name="Haridas S."/>
            <person name="Kuo A."/>
            <person name="Salamov A."/>
            <person name="Ahrendt S.R."/>
            <person name="Lipzen A."/>
            <person name="Sullivan W."/>
            <person name="Andreopoulos W.B."/>
            <person name="Clum A."/>
            <person name="Lindquist E."/>
            <person name="Daum C."/>
            <person name="Ramamoorthy G.K."/>
            <person name="Gryganskyi A."/>
            <person name="Culley D."/>
            <person name="Magnuson J.K."/>
            <person name="James T.Y."/>
            <person name="O'Malley M.A."/>
            <person name="Stajich J.E."/>
            <person name="Spatafora J.W."/>
            <person name="Visel A."/>
            <person name="Grigoriev I.V."/>
        </authorList>
    </citation>
    <scope>NUCLEOTIDE SEQUENCE [LARGE SCALE GENOMIC DNA]</scope>
    <source>
        <strain evidence="12">finn</strain>
    </source>
</reference>
<dbReference type="InterPro" id="IPR012164">
    <property type="entry name" value="Rpa12/Rpb9/Rpc10/TFS"/>
</dbReference>
<dbReference type="GO" id="GO:0006363">
    <property type="term" value="P:termination of RNA polymerase I transcription"/>
    <property type="evidence" value="ECO:0007669"/>
    <property type="project" value="EnsemblFungi"/>
</dbReference>
<dbReference type="EMBL" id="MCFH01000011">
    <property type="protein sequence ID" value="ORX54280.1"/>
    <property type="molecule type" value="Genomic_DNA"/>
</dbReference>
<comment type="caution">
    <text evidence="11">The sequence shown here is derived from an EMBL/GenBank/DDBJ whole genome shotgun (WGS) entry which is preliminary data.</text>
</comment>
<evidence type="ECO:0000256" key="6">
    <source>
        <dbReference type="ARBA" id="ARBA00023242"/>
    </source>
</evidence>
<evidence type="ECO:0000256" key="8">
    <source>
        <dbReference type="PIRSR" id="PIRSR005586-1"/>
    </source>
</evidence>
<sequence>MNSNIRSHSLVFCPVCSNLLDSPGDMDTIICSVCGHAESSSVFEDVPVITHSLPGVFHSRKKEKVDETKEGATIKEKCPNPECDSDELVFHTMQLRSADEGQTVFYTCPKCGYKFSVNS</sequence>